<protein>
    <submittedName>
        <fullName evidence="3">Polycystin family receptor for egg jelly</fullName>
    </submittedName>
</protein>
<organism evidence="3">
    <name type="scientific">Schistocephalus solidus</name>
    <name type="common">Tapeworm</name>
    <dbReference type="NCBI Taxonomy" id="70667"/>
    <lineage>
        <taxon>Eukaryota</taxon>
        <taxon>Metazoa</taxon>
        <taxon>Spiralia</taxon>
        <taxon>Lophotrochozoa</taxon>
        <taxon>Platyhelminthes</taxon>
        <taxon>Cestoda</taxon>
        <taxon>Eucestoda</taxon>
        <taxon>Diphyllobothriidea</taxon>
        <taxon>Diphyllobothriidae</taxon>
        <taxon>Schistocephalus</taxon>
    </lineage>
</organism>
<evidence type="ECO:0000313" key="2">
    <source>
        <dbReference type="Proteomes" id="UP000275846"/>
    </source>
</evidence>
<evidence type="ECO:0000313" key="3">
    <source>
        <dbReference type="WBParaSite" id="SSLN_0001099101-mRNA-1"/>
    </source>
</evidence>
<gene>
    <name evidence="1" type="ORF">SSLN_LOCUS10580</name>
</gene>
<dbReference type="WBParaSite" id="SSLN_0001099101-mRNA-1">
    <property type="protein sequence ID" value="SSLN_0001099101-mRNA-1"/>
    <property type="gene ID" value="SSLN_0001099101"/>
</dbReference>
<dbReference type="EMBL" id="UYSU01035965">
    <property type="protein sequence ID" value="VDL96965.1"/>
    <property type="molecule type" value="Genomic_DNA"/>
</dbReference>
<evidence type="ECO:0000313" key="1">
    <source>
        <dbReference type="EMBL" id="VDL96965.1"/>
    </source>
</evidence>
<accession>A0A183T282</accession>
<dbReference type="OrthoDB" id="10620377at2759"/>
<dbReference type="Proteomes" id="UP000275846">
    <property type="component" value="Unassembled WGS sequence"/>
</dbReference>
<sequence>MALLSTSSTEVKYFGTFNLPGKLTVTAALRELTDGGVGAEQIRTATISVLEKLERVHITQQEFTANVESQISLSPHTGYQLTYNWRVCEDSCTNISTGIPRLAYTFSRSGKASIEVTVLDNFESRQTFQRLRIFDCCRGDFPKPSPVYPRENITYVLTGEFGADCWFAWSIDGKIIQRMARTPSLEWVFERSGTYRVCADVRNPIHNYSQLCQTQSVLPKVLDMQLPNASCVRKECLLVFTYKDGNISQAKITVNTGELSAVIHEEQILVDIPDQHVHQNNTYTLHYQENQQWRSIQGEFTGDELVSSLCLVQSDPIICQREKELIIQIIGGSNGYVIVQPEGSSPRNKSFNPATVMRGFIEINVSFPVAGHQAVCMTYVVANRSTTVCESIYVDWDPNRYELQPSSGFVALGSPYSLSVWAKDNCFLPGLDVKVEWGDGTAPLVLHDYNSSQFLVHTYSRPIPQANISVQVNKEKAKAGSAWALVTVLPPVESVSCYFNQSTAATNASTPLVYTLNASGEVNIMLLENGTVVFIEKASINERISYVRLKGHFANISIVSVYAPPSAVEMRDKETFYSPLPTSVERLPRRELLIVAGNVLVTGA</sequence>
<reference evidence="3" key="1">
    <citation type="submission" date="2016-06" db="UniProtKB">
        <authorList>
            <consortium name="WormBaseParasite"/>
        </authorList>
    </citation>
    <scope>IDENTIFICATION</scope>
</reference>
<reference evidence="1 2" key="2">
    <citation type="submission" date="2018-11" db="EMBL/GenBank/DDBJ databases">
        <authorList>
            <consortium name="Pathogen Informatics"/>
        </authorList>
    </citation>
    <scope>NUCLEOTIDE SEQUENCE [LARGE SCALE GENOMIC DNA]</scope>
    <source>
        <strain evidence="1 2">NST_G2</strain>
    </source>
</reference>
<name>A0A183T282_SCHSO</name>
<keyword evidence="2" id="KW-1185">Reference proteome</keyword>
<dbReference type="AlphaFoldDB" id="A0A183T282"/>
<proteinExistence type="predicted"/>